<evidence type="ECO:0000259" key="1">
    <source>
        <dbReference type="PROSITE" id="PS50801"/>
    </source>
</evidence>
<reference evidence="3" key="1">
    <citation type="submission" date="2016-07" db="EMBL/GenBank/DDBJ databases">
        <authorList>
            <person name="Florea S."/>
            <person name="Webb J.S."/>
            <person name="Jaromczyk J."/>
            <person name="Schardl C.L."/>
        </authorList>
    </citation>
    <scope>NUCLEOTIDE SEQUENCE [LARGE SCALE GENOMIC DNA]</scope>
    <source>
        <strain evidence="3">MV-1</strain>
    </source>
</reference>
<comment type="caution">
    <text evidence="2">The sequence shown here is derived from an EMBL/GenBank/DDBJ whole genome shotgun (WGS) entry which is preliminary data.</text>
</comment>
<dbReference type="RefSeq" id="WP_069959551.1">
    <property type="nucleotide sequence ID" value="NZ_MCGG01000084.1"/>
</dbReference>
<dbReference type="InterPro" id="IPR002645">
    <property type="entry name" value="STAS_dom"/>
</dbReference>
<keyword evidence="3" id="KW-1185">Reference proteome</keyword>
<proteinExistence type="predicted"/>
<dbReference type="InterPro" id="IPR051932">
    <property type="entry name" value="Bact_StressResp_Reg"/>
</dbReference>
<dbReference type="OrthoDB" id="9797171at2"/>
<accession>A0A1E5Q3A3</accession>
<dbReference type="AlphaFoldDB" id="A0A1E5Q3A3"/>
<dbReference type="PANTHER" id="PTHR33745:SF1">
    <property type="entry name" value="RSBT ANTAGONIST PROTEIN RSBS"/>
    <property type="match status" value="1"/>
</dbReference>
<dbReference type="Gene3D" id="3.30.750.24">
    <property type="entry name" value="STAS domain"/>
    <property type="match status" value="1"/>
</dbReference>
<dbReference type="PANTHER" id="PTHR33745">
    <property type="entry name" value="RSBT ANTAGONIST PROTEIN RSBS-RELATED"/>
    <property type="match status" value="1"/>
</dbReference>
<dbReference type="Pfam" id="PF01740">
    <property type="entry name" value="STAS"/>
    <property type="match status" value="1"/>
</dbReference>
<evidence type="ECO:0000313" key="2">
    <source>
        <dbReference type="EMBL" id="OEJ63800.1"/>
    </source>
</evidence>
<protein>
    <submittedName>
        <fullName evidence="2">Anti-anti-sigma factor</fullName>
    </submittedName>
</protein>
<feature type="domain" description="STAS" evidence="1">
    <location>
        <begin position="1"/>
        <end position="126"/>
    </location>
</feature>
<dbReference type="SUPFAM" id="SSF52091">
    <property type="entry name" value="SpoIIaa-like"/>
    <property type="match status" value="1"/>
</dbReference>
<dbReference type="CDD" id="cd07041">
    <property type="entry name" value="STAS_RsbR_RsbS_like"/>
    <property type="match status" value="1"/>
</dbReference>
<dbReference type="PROSITE" id="PS50801">
    <property type="entry name" value="STAS"/>
    <property type="match status" value="1"/>
</dbReference>
<evidence type="ECO:0000313" key="3">
    <source>
        <dbReference type="Proteomes" id="UP000095347"/>
    </source>
</evidence>
<name>A0A1E5Q3A3_9PROT</name>
<sequence length="126" mass="13500">MRVPILRLGDILLASIQEDLTDHDAIQFQSDLANTMSRTDANGVVIDISALDVVDSFLARILNDTASIVLLLGGEAVICGMQPAVAVTLIEMGRELLGVQTALNLQQGMEKLKDLLAAREEALNGE</sequence>
<dbReference type="InterPro" id="IPR036513">
    <property type="entry name" value="STAS_dom_sf"/>
</dbReference>
<dbReference type="STRING" id="28181.BEN30_17335"/>
<organism evidence="2 3">
    <name type="scientific">Magnetovibrio blakemorei</name>
    <dbReference type="NCBI Taxonomy" id="28181"/>
    <lineage>
        <taxon>Bacteria</taxon>
        <taxon>Pseudomonadati</taxon>
        <taxon>Pseudomonadota</taxon>
        <taxon>Alphaproteobacteria</taxon>
        <taxon>Rhodospirillales</taxon>
        <taxon>Magnetovibrionaceae</taxon>
        <taxon>Magnetovibrio</taxon>
    </lineage>
</organism>
<dbReference type="Proteomes" id="UP000095347">
    <property type="component" value="Unassembled WGS sequence"/>
</dbReference>
<gene>
    <name evidence="2" type="ORF">BEN30_17335</name>
</gene>
<dbReference type="EMBL" id="MCGG01000084">
    <property type="protein sequence ID" value="OEJ63800.1"/>
    <property type="molecule type" value="Genomic_DNA"/>
</dbReference>